<dbReference type="EMBL" id="FOMB01000003">
    <property type="protein sequence ID" value="SFC25384.1"/>
    <property type="molecule type" value="Genomic_DNA"/>
</dbReference>
<dbReference type="OrthoDB" id="8407036at2"/>
<gene>
    <name evidence="2" type="ORF">SAMN04488059_103163</name>
    <name evidence="1" type="ORF">WH91_09425</name>
</gene>
<organism evidence="2 4">
    <name type="scientific">Devosia psychrophila</name>
    <dbReference type="NCBI Taxonomy" id="728005"/>
    <lineage>
        <taxon>Bacteria</taxon>
        <taxon>Pseudomonadati</taxon>
        <taxon>Pseudomonadota</taxon>
        <taxon>Alphaproteobacteria</taxon>
        <taxon>Hyphomicrobiales</taxon>
        <taxon>Devosiaceae</taxon>
        <taxon>Devosia</taxon>
    </lineage>
</organism>
<dbReference type="Proteomes" id="UP000033519">
    <property type="component" value="Unassembled WGS sequence"/>
</dbReference>
<evidence type="ECO:0000313" key="1">
    <source>
        <dbReference type="EMBL" id="KKC33251.1"/>
    </source>
</evidence>
<dbReference type="Proteomes" id="UP000182258">
    <property type="component" value="Unassembled WGS sequence"/>
</dbReference>
<reference evidence="2 4" key="2">
    <citation type="submission" date="2016-10" db="EMBL/GenBank/DDBJ databases">
        <authorList>
            <person name="de Groot N.N."/>
        </authorList>
    </citation>
    <scope>NUCLEOTIDE SEQUENCE [LARGE SCALE GENOMIC DNA]</scope>
    <source>
        <strain evidence="2 4">CGMCC 1.10210</strain>
    </source>
</reference>
<accession>A0A0F5PXY6</accession>
<dbReference type="PATRIC" id="fig|728005.3.peg.4607"/>
<evidence type="ECO:0000313" key="4">
    <source>
        <dbReference type="Proteomes" id="UP000182258"/>
    </source>
</evidence>
<proteinExistence type="predicted"/>
<keyword evidence="3" id="KW-1185">Reference proteome</keyword>
<reference evidence="1 3" key="1">
    <citation type="submission" date="2015-03" db="EMBL/GenBank/DDBJ databases">
        <authorList>
            <person name="Lepp D."/>
            <person name="Hassan Y.I."/>
            <person name="Li X.-Z."/>
            <person name="Zhou T."/>
        </authorList>
    </citation>
    <scope>NUCLEOTIDE SEQUENCE [LARGE SCALE GENOMIC DNA]</scope>
    <source>
        <strain evidence="1 3">Cr7-05</strain>
    </source>
</reference>
<protein>
    <submittedName>
        <fullName evidence="2">Uncharacterized protein</fullName>
    </submittedName>
</protein>
<sequence length="85" mass="9093">MTTPNDLSDKALAVFAFAAYHQLESGDLVSSLVSNDKSGHKADPAAVAELVGADLATQHEDRLRLTDAGQLMLSQIIDRIRGSWA</sequence>
<evidence type="ECO:0000313" key="3">
    <source>
        <dbReference type="Proteomes" id="UP000033519"/>
    </source>
</evidence>
<dbReference type="AlphaFoldDB" id="A0A0F5PXY6"/>
<dbReference type="RefSeq" id="WP_046170738.1">
    <property type="nucleotide sequence ID" value="NZ_FOMB01000003.1"/>
</dbReference>
<name>A0A0F5PXY6_9HYPH</name>
<evidence type="ECO:0000313" key="2">
    <source>
        <dbReference type="EMBL" id="SFC25384.1"/>
    </source>
</evidence>
<dbReference type="EMBL" id="LAPV01000093">
    <property type="protein sequence ID" value="KKC33251.1"/>
    <property type="molecule type" value="Genomic_DNA"/>
</dbReference>
<dbReference type="STRING" id="728005.SAMN04488059_103163"/>